<protein>
    <submittedName>
        <fullName evidence="1">Uncharacterized protein</fullName>
    </submittedName>
</protein>
<reference evidence="1" key="2">
    <citation type="journal article" date="2015" name="Data Brief">
        <title>Shoot transcriptome of the giant reed, Arundo donax.</title>
        <authorList>
            <person name="Barrero R.A."/>
            <person name="Guerrero F.D."/>
            <person name="Moolhuijzen P."/>
            <person name="Goolsby J.A."/>
            <person name="Tidwell J."/>
            <person name="Bellgard S.E."/>
            <person name="Bellgard M.I."/>
        </authorList>
    </citation>
    <scope>NUCLEOTIDE SEQUENCE</scope>
    <source>
        <tissue evidence="1">Shoot tissue taken approximately 20 cm above the soil surface</tissue>
    </source>
</reference>
<reference evidence="1" key="1">
    <citation type="submission" date="2014-09" db="EMBL/GenBank/DDBJ databases">
        <authorList>
            <person name="Magalhaes I.L.F."/>
            <person name="Oliveira U."/>
            <person name="Santos F.R."/>
            <person name="Vidigal T.H.D.A."/>
            <person name="Brescovit A.D."/>
            <person name="Santos A.J."/>
        </authorList>
    </citation>
    <scope>NUCLEOTIDE SEQUENCE</scope>
    <source>
        <tissue evidence="1">Shoot tissue taken approximately 20 cm above the soil surface</tissue>
    </source>
</reference>
<evidence type="ECO:0000313" key="1">
    <source>
        <dbReference type="EMBL" id="JAE00192.1"/>
    </source>
</evidence>
<sequence>MLMSHKNFCYRPLTPVLLGSVHCGQFGNAYFNLLRWLFRKVSNYLFLSSLMMCSVATVEKITVELVYFLFVSL</sequence>
<name>A0A0A9EJD2_ARUDO</name>
<proteinExistence type="predicted"/>
<organism evidence="1">
    <name type="scientific">Arundo donax</name>
    <name type="common">Giant reed</name>
    <name type="synonym">Donax arundinaceus</name>
    <dbReference type="NCBI Taxonomy" id="35708"/>
    <lineage>
        <taxon>Eukaryota</taxon>
        <taxon>Viridiplantae</taxon>
        <taxon>Streptophyta</taxon>
        <taxon>Embryophyta</taxon>
        <taxon>Tracheophyta</taxon>
        <taxon>Spermatophyta</taxon>
        <taxon>Magnoliopsida</taxon>
        <taxon>Liliopsida</taxon>
        <taxon>Poales</taxon>
        <taxon>Poaceae</taxon>
        <taxon>PACMAD clade</taxon>
        <taxon>Arundinoideae</taxon>
        <taxon>Arundineae</taxon>
        <taxon>Arundo</taxon>
    </lineage>
</organism>
<dbReference type="EMBL" id="GBRH01197704">
    <property type="protein sequence ID" value="JAE00192.1"/>
    <property type="molecule type" value="Transcribed_RNA"/>
</dbReference>
<accession>A0A0A9EJD2</accession>
<dbReference type="AlphaFoldDB" id="A0A0A9EJD2"/>